<keyword evidence="6" id="KW-0456">Lyase</keyword>
<dbReference type="InterPro" id="IPR037237">
    <property type="entry name" value="IlvD/EDD_N"/>
</dbReference>
<proteinExistence type="inferred from homology"/>
<evidence type="ECO:0000313" key="11">
    <source>
        <dbReference type="Proteomes" id="UP000284841"/>
    </source>
</evidence>
<evidence type="ECO:0000313" key="10">
    <source>
        <dbReference type="EMBL" id="RHJ87227.1"/>
    </source>
</evidence>
<dbReference type="GeneID" id="83003096"/>
<dbReference type="GO" id="GO:0009082">
    <property type="term" value="P:branched-chain amino acid biosynthetic process"/>
    <property type="evidence" value="ECO:0007669"/>
    <property type="project" value="UniProtKB-KW"/>
</dbReference>
<dbReference type="GO" id="GO:0016836">
    <property type="term" value="F:hydro-lyase activity"/>
    <property type="evidence" value="ECO:0007669"/>
    <property type="project" value="UniProtKB-ARBA"/>
</dbReference>
<dbReference type="PANTHER" id="PTHR43661">
    <property type="entry name" value="D-XYLONATE DEHYDRATASE"/>
    <property type="match status" value="1"/>
</dbReference>
<feature type="domain" description="Dihydroxy-acid/6-phosphogluconate dehydratase N-terminal" evidence="8">
    <location>
        <begin position="36"/>
        <end position="344"/>
    </location>
</feature>
<evidence type="ECO:0000256" key="7">
    <source>
        <dbReference type="ARBA" id="ARBA00023304"/>
    </source>
</evidence>
<keyword evidence="4" id="KW-0408">Iron</keyword>
<dbReference type="Proteomes" id="UP000284841">
    <property type="component" value="Unassembled WGS sequence"/>
</dbReference>
<dbReference type="GO" id="GO:0046872">
    <property type="term" value="F:metal ion binding"/>
    <property type="evidence" value="ECO:0007669"/>
    <property type="project" value="UniProtKB-KW"/>
</dbReference>
<dbReference type="OrthoDB" id="9807077at2"/>
<dbReference type="Pfam" id="PF24877">
    <property type="entry name" value="ILV_EDD_C"/>
    <property type="match status" value="1"/>
</dbReference>
<dbReference type="InterPro" id="IPR000581">
    <property type="entry name" value="ILV_EDD_N"/>
</dbReference>
<organism evidence="10 11">
    <name type="scientific">Emergencia timonensis</name>
    <dbReference type="NCBI Taxonomy" id="1776384"/>
    <lineage>
        <taxon>Bacteria</taxon>
        <taxon>Bacillati</taxon>
        <taxon>Bacillota</taxon>
        <taxon>Clostridia</taxon>
        <taxon>Peptostreptococcales</taxon>
        <taxon>Anaerovoracaceae</taxon>
        <taxon>Emergencia</taxon>
    </lineage>
</organism>
<keyword evidence="5" id="KW-0411">Iron-sulfur</keyword>
<dbReference type="FunFam" id="3.50.30.80:FF:000001">
    <property type="entry name" value="Dihydroxy-acid dehydratase"/>
    <property type="match status" value="1"/>
</dbReference>
<dbReference type="GO" id="GO:0051537">
    <property type="term" value="F:2 iron, 2 sulfur cluster binding"/>
    <property type="evidence" value="ECO:0007669"/>
    <property type="project" value="UniProtKB-KW"/>
</dbReference>
<dbReference type="RefSeq" id="WP_067533938.1">
    <property type="nucleotide sequence ID" value="NZ_AP025567.1"/>
</dbReference>
<dbReference type="PANTHER" id="PTHR43661:SF3">
    <property type="entry name" value="D-XYLONATE DEHYDRATASE YAGF-RELATED"/>
    <property type="match status" value="1"/>
</dbReference>
<keyword evidence="7" id="KW-0100">Branched-chain amino acid biosynthesis</keyword>
<dbReference type="InterPro" id="IPR042096">
    <property type="entry name" value="Dihydro-acid_dehy_C"/>
</dbReference>
<gene>
    <name evidence="10" type="ORF">DW099_11030</name>
</gene>
<dbReference type="Pfam" id="PF00920">
    <property type="entry name" value="ILVD_EDD_N"/>
    <property type="match status" value="1"/>
</dbReference>
<evidence type="ECO:0000259" key="9">
    <source>
        <dbReference type="Pfam" id="PF24877"/>
    </source>
</evidence>
<evidence type="ECO:0000256" key="6">
    <source>
        <dbReference type="ARBA" id="ARBA00023239"/>
    </source>
</evidence>
<dbReference type="SUPFAM" id="SSF143975">
    <property type="entry name" value="IlvD/EDD N-terminal domain-like"/>
    <property type="match status" value="1"/>
</dbReference>
<dbReference type="SUPFAM" id="SSF52016">
    <property type="entry name" value="LeuD/IlvD-like"/>
    <property type="match status" value="1"/>
</dbReference>
<evidence type="ECO:0000256" key="3">
    <source>
        <dbReference type="ARBA" id="ARBA00022723"/>
    </source>
</evidence>
<dbReference type="EMBL" id="QRMS01000003">
    <property type="protein sequence ID" value="RHJ87227.1"/>
    <property type="molecule type" value="Genomic_DNA"/>
</dbReference>
<dbReference type="Gene3D" id="3.50.30.80">
    <property type="entry name" value="IlvD/EDD C-terminal domain-like"/>
    <property type="match status" value="1"/>
</dbReference>
<dbReference type="STRING" id="1776384.GCA_900086585_00694"/>
<feature type="domain" description="Dihydroxy-acid/6-phosphogluconate dehydratase C-terminal" evidence="9">
    <location>
        <begin position="357"/>
        <end position="548"/>
    </location>
</feature>
<reference evidence="10 11" key="1">
    <citation type="submission" date="2018-08" db="EMBL/GenBank/DDBJ databases">
        <title>A genome reference for cultivated species of the human gut microbiota.</title>
        <authorList>
            <person name="Zou Y."/>
            <person name="Xue W."/>
            <person name="Luo G."/>
        </authorList>
    </citation>
    <scope>NUCLEOTIDE SEQUENCE [LARGE SCALE GENOMIC DNA]</scope>
    <source>
        <strain evidence="10 11">AM07-24</strain>
    </source>
</reference>
<accession>A0A415E0S2</accession>
<comment type="similarity">
    <text evidence="1">Belongs to the IlvD/Edd family.</text>
</comment>
<protein>
    <submittedName>
        <fullName evidence="10">Dihydroxy-acid dehydratase</fullName>
    </submittedName>
</protein>
<keyword evidence="7" id="KW-0028">Amino-acid biosynthesis</keyword>
<evidence type="ECO:0000256" key="4">
    <source>
        <dbReference type="ARBA" id="ARBA00023004"/>
    </source>
</evidence>
<sequence>MYNLDSNRNYWKGSEAGNRRTMYKAAGFGDYDIKEKPHIGVANTFFEGSPGTGHLRQLADHVKNGIWAAGGMPLEFGVPATCGNVATGSVGLRYELAMRDVVAMSIEGVTKIHSFDALVILASCDNIIAGAYLAAMRLNIPCIVVTGGPMYQGSCDGRKIVQAEVDIASIRGDEEILKMAEEFGCPSFGACPSMGTANTMQILGEPLNMVLPGTATIPAGDSLRLRKCTEAGMYIVQLAKKGITPKDIVTKESLLNTIMVDMAIAGSTNAVIHILAYATELGIPLTLDDFDALANEIKCIVGVIPTGSYSVVDLYNAGGVPAVMKQIQNKLYTDTMTLLDVSWGEYLAAVPSPIDHDVIKSLDDPISVLPGMRILHGNLAKKGAVCRPTGIPESMWHFSGPARVFNSDEAARDAIINDEITGGEVVVLRYEGVKGSPGMNELMKATDSLLAKGLESKVALISDGRFSGFNHGSIIGHVSPEAYIGGPLAFIEDGDIIEYDITEGYLNLNVDDAILEERKRNWIKPEPKVKSGLLALYQATARPPEEGAAMQIMEDEIL</sequence>
<dbReference type="AlphaFoldDB" id="A0A415E0S2"/>
<name>A0A415E0S2_9FIRM</name>
<evidence type="ECO:0000256" key="1">
    <source>
        <dbReference type="ARBA" id="ARBA00006486"/>
    </source>
</evidence>
<keyword evidence="3" id="KW-0479">Metal-binding</keyword>
<evidence type="ECO:0000259" key="8">
    <source>
        <dbReference type="Pfam" id="PF00920"/>
    </source>
</evidence>
<dbReference type="InterPro" id="IPR056740">
    <property type="entry name" value="ILV_EDD_C"/>
</dbReference>
<keyword evidence="11" id="KW-1185">Reference proteome</keyword>
<evidence type="ECO:0000256" key="5">
    <source>
        <dbReference type="ARBA" id="ARBA00023014"/>
    </source>
</evidence>
<comment type="caution">
    <text evidence="10">The sequence shown here is derived from an EMBL/GenBank/DDBJ whole genome shotgun (WGS) entry which is preliminary data.</text>
</comment>
<evidence type="ECO:0000256" key="2">
    <source>
        <dbReference type="ARBA" id="ARBA00022714"/>
    </source>
</evidence>
<dbReference type="GO" id="GO:0005829">
    <property type="term" value="C:cytosol"/>
    <property type="evidence" value="ECO:0007669"/>
    <property type="project" value="TreeGrafter"/>
</dbReference>
<keyword evidence="2" id="KW-0001">2Fe-2S</keyword>